<feature type="region of interest" description="Disordered" evidence="1">
    <location>
        <begin position="418"/>
        <end position="527"/>
    </location>
</feature>
<evidence type="ECO:0000313" key="2">
    <source>
        <dbReference type="EMBL" id="CAD2215120.1"/>
    </source>
</evidence>
<feature type="compositionally biased region" description="Basic residues" evidence="1">
    <location>
        <begin position="444"/>
        <end position="469"/>
    </location>
</feature>
<name>A0A7G2C5U2_9TRYP</name>
<proteinExistence type="predicted"/>
<accession>A0A7G2C5U2</accession>
<dbReference type="Proteomes" id="UP000515908">
    <property type="component" value="Chromosome 04"/>
</dbReference>
<dbReference type="EMBL" id="LR877148">
    <property type="protein sequence ID" value="CAD2215120.1"/>
    <property type="molecule type" value="Genomic_DNA"/>
</dbReference>
<dbReference type="AlphaFoldDB" id="A0A7G2C5U2"/>
<organism evidence="2 3">
    <name type="scientific">Angomonas deanei</name>
    <dbReference type="NCBI Taxonomy" id="59799"/>
    <lineage>
        <taxon>Eukaryota</taxon>
        <taxon>Discoba</taxon>
        <taxon>Euglenozoa</taxon>
        <taxon>Kinetoplastea</taxon>
        <taxon>Metakinetoplastina</taxon>
        <taxon>Trypanosomatida</taxon>
        <taxon>Trypanosomatidae</taxon>
        <taxon>Strigomonadinae</taxon>
        <taxon>Angomonas</taxon>
    </lineage>
</organism>
<sequence>MTSGGAAFSAEELGALQKAWVATPPAIIPQSDNIFVRLEKTFESPLLLSDVGAVAMRVTVLGAQAKPNCQTVMKIVENTHEPLDKAIESHRQQLAKSQASRQFLSSFVLLLMMAAEECLAVEPLMELFKNSVATVIHVVSDCLQQVVDRSGVPHLELPRLIGLGANCMDIVREITSWKVYEMTLTEEAATDVPMKKLYKEFKQYIGSIIGTVTQTRLFVNLSFLYGSLPGGVRLAEGDRLVRSSLLLLENLLTFTDCRGMELRRSIRESTMIPNLCGYYLSNILLTPGDLRTFVCNVCATLCFSDPFFQKHFSTNQVITSAIPGMQFSPAVPGRDASKVEAVAQLVRLVINGHITSVLTNVLQVWKQSLNEEEQQAMANLLANPSRRRQPVDVHSPAYAPLRDVFKIAGIPSFVIQRHERNGRGIQKRRGRRGGGRGRGGGGRGRGRGHGKGRGRFGGRRGLRQRRKNRYAVLRSAQRRGPQSEEERRLAILSSDTSSSSGSSDEEEEEGAPTAAPSNTVDLSKWRWGTPPEGNTTAVRVRPVAAHHTVGASHHTRGVRVRSKDHTGLPHVLQQVPHIRGTTLRAGSHRG</sequence>
<keyword evidence="3" id="KW-1185">Reference proteome</keyword>
<feature type="compositionally biased region" description="Low complexity" evidence="1">
    <location>
        <begin position="493"/>
        <end position="502"/>
    </location>
</feature>
<evidence type="ECO:0000256" key="1">
    <source>
        <dbReference type="SAM" id="MobiDB-lite"/>
    </source>
</evidence>
<protein>
    <submittedName>
        <fullName evidence="2">Uncharacterized protein</fullName>
    </submittedName>
</protein>
<evidence type="ECO:0000313" key="3">
    <source>
        <dbReference type="Proteomes" id="UP000515908"/>
    </source>
</evidence>
<reference evidence="2 3" key="1">
    <citation type="submission" date="2020-08" db="EMBL/GenBank/DDBJ databases">
        <authorList>
            <person name="Newling K."/>
            <person name="Davey J."/>
            <person name="Forrester S."/>
        </authorList>
    </citation>
    <scope>NUCLEOTIDE SEQUENCE [LARGE SCALE GENOMIC DNA]</scope>
    <source>
        <strain evidence="3">Crithidia deanei Carvalho (ATCC PRA-265)</strain>
    </source>
</reference>
<feature type="compositionally biased region" description="Basic residues" evidence="1">
    <location>
        <begin position="425"/>
        <end position="435"/>
    </location>
</feature>
<gene>
    <name evidence="2" type="ORF">ADEAN_000257300</name>
</gene>
<dbReference type="VEuPathDB" id="TriTrypDB:ADEAN_000257300"/>